<evidence type="ECO:0000313" key="2">
    <source>
        <dbReference type="Proteomes" id="UP000002287"/>
    </source>
</evidence>
<organism evidence="1 2">
    <name type="scientific">Burkholderia vietnamiensis (strain G4 / LMG 22486)</name>
    <name type="common">Burkholderia cepacia (strain R1808)</name>
    <dbReference type="NCBI Taxonomy" id="269482"/>
    <lineage>
        <taxon>Bacteria</taxon>
        <taxon>Pseudomonadati</taxon>
        <taxon>Pseudomonadota</taxon>
        <taxon>Betaproteobacteria</taxon>
        <taxon>Burkholderiales</taxon>
        <taxon>Burkholderiaceae</taxon>
        <taxon>Burkholderia</taxon>
        <taxon>Burkholderia cepacia complex</taxon>
    </lineage>
</organism>
<proteinExistence type="predicted"/>
<name>A4JPC3_BURVG</name>
<accession>A4JPC3</accession>
<sequence length="103" mass="11549">MRCGARHVYEMFRTIAGRSIPRYTPARALLPLLTGMSAHCKLTVIDALAGQGDISQDGRVNRFACPTTRTRQRDCQPSQTINCELIFLLADEKNIVLDVMRNV</sequence>
<dbReference type="Proteomes" id="UP000002287">
    <property type="component" value="Chromosome 2"/>
</dbReference>
<protein>
    <submittedName>
        <fullName evidence="1">Uncharacterized protein</fullName>
    </submittedName>
</protein>
<dbReference type="AlphaFoldDB" id="A4JPC3"/>
<dbReference type="EMBL" id="CP000615">
    <property type="protein sequence ID" value="ABO58126.1"/>
    <property type="molecule type" value="Genomic_DNA"/>
</dbReference>
<evidence type="ECO:0000313" key="1">
    <source>
        <dbReference type="EMBL" id="ABO58126.1"/>
    </source>
</evidence>
<dbReference type="KEGG" id="bvi:Bcep1808_5175"/>
<reference evidence="2" key="1">
    <citation type="submission" date="2007-03" db="EMBL/GenBank/DDBJ databases">
        <title>Complete sequence of chromosome 2 of Burkholderia vietnamiensis G4.</title>
        <authorList>
            <consortium name="US DOE Joint Genome Institute"/>
            <person name="Copeland A."/>
            <person name="Lucas S."/>
            <person name="Lapidus A."/>
            <person name="Barry K."/>
            <person name="Detter J.C."/>
            <person name="Glavina del Rio T."/>
            <person name="Hammon N."/>
            <person name="Israni S."/>
            <person name="Dalin E."/>
            <person name="Tice H."/>
            <person name="Pitluck S."/>
            <person name="Chain P."/>
            <person name="Malfatti S."/>
            <person name="Shin M."/>
            <person name="Vergez L."/>
            <person name="Schmutz J."/>
            <person name="Larimer F."/>
            <person name="Land M."/>
            <person name="Hauser L."/>
            <person name="Kyrpides N."/>
            <person name="Tiedje J."/>
            <person name="Richardson P."/>
        </authorList>
    </citation>
    <scope>NUCLEOTIDE SEQUENCE [LARGE SCALE GENOMIC DNA]</scope>
    <source>
        <strain evidence="2">G4 / LMG 22486</strain>
    </source>
</reference>
<dbReference type="HOGENOM" id="CLU_2258505_0_0_4"/>
<gene>
    <name evidence="1" type="ordered locus">Bcep1808_5175</name>
</gene>